<dbReference type="SUPFAM" id="SSF51197">
    <property type="entry name" value="Clavaminate synthase-like"/>
    <property type="match status" value="1"/>
</dbReference>
<dbReference type="FunFam" id="2.60.120.650:FF:000013">
    <property type="entry name" value="Ribosomal oxygenase 1"/>
    <property type="match status" value="1"/>
</dbReference>
<evidence type="ECO:0000256" key="11">
    <source>
        <dbReference type="ARBA" id="ARBA00023242"/>
    </source>
</evidence>
<dbReference type="InterPro" id="IPR049043">
    <property type="entry name" value="WHD_RIOX1"/>
</dbReference>
<dbReference type="GO" id="GO:0005506">
    <property type="term" value="F:iron ion binding"/>
    <property type="evidence" value="ECO:0007669"/>
    <property type="project" value="UniProtKB-UniRule"/>
</dbReference>
<evidence type="ECO:0000256" key="7">
    <source>
        <dbReference type="ARBA" id="ARBA00023002"/>
    </source>
</evidence>
<reference evidence="17" key="1">
    <citation type="submission" date="2012-12" db="EMBL/GenBank/DDBJ databases">
        <authorList>
            <person name="Hellsten U."/>
            <person name="Grimwood J."/>
            <person name="Chapman J.A."/>
            <person name="Shapiro H."/>
            <person name="Aerts A."/>
            <person name="Otillar R.P."/>
            <person name="Terry A.Y."/>
            <person name="Boore J.L."/>
            <person name="Simakov O."/>
            <person name="Marletaz F."/>
            <person name="Cho S.-J."/>
            <person name="Edsinger-Gonzales E."/>
            <person name="Havlak P."/>
            <person name="Kuo D.-H."/>
            <person name="Larsson T."/>
            <person name="Lv J."/>
            <person name="Arendt D."/>
            <person name="Savage R."/>
            <person name="Osoegawa K."/>
            <person name="de Jong P."/>
            <person name="Lindberg D.R."/>
            <person name="Seaver E.C."/>
            <person name="Weisblat D.A."/>
            <person name="Putnam N.H."/>
            <person name="Grigoriev I.V."/>
            <person name="Rokhsar D.S."/>
        </authorList>
    </citation>
    <scope>NUCLEOTIDE SEQUENCE</scope>
    <source>
        <strain evidence="17">I ESC-2004</strain>
    </source>
</reference>
<accession>R7TJL9</accession>
<keyword evidence="9 12" id="KW-0805">Transcription regulation</keyword>
<evidence type="ECO:0000259" key="14">
    <source>
        <dbReference type="PROSITE" id="PS51184"/>
    </source>
</evidence>
<evidence type="ECO:0000256" key="5">
    <source>
        <dbReference type="ARBA" id="ARBA00022853"/>
    </source>
</evidence>
<dbReference type="Gene3D" id="3.90.930.40">
    <property type="match status" value="1"/>
</dbReference>
<dbReference type="GO" id="GO:0005730">
    <property type="term" value="C:nucleolus"/>
    <property type="evidence" value="ECO:0007669"/>
    <property type="project" value="TreeGrafter"/>
</dbReference>
<feature type="domain" description="JmjC" evidence="14">
    <location>
        <begin position="335"/>
        <end position="483"/>
    </location>
</feature>
<dbReference type="PANTHER" id="PTHR13096">
    <property type="entry name" value="MINA53 MYC INDUCED NUCLEAR ANTIGEN"/>
    <property type="match status" value="1"/>
</dbReference>
<dbReference type="Pfam" id="PF21233">
    <property type="entry name" value="WHD_RIOX1"/>
    <property type="match status" value="1"/>
</dbReference>
<dbReference type="OMA" id="YLEYMGV"/>
<dbReference type="GO" id="GO:0032453">
    <property type="term" value="F:histone H3K4 demethylase activity"/>
    <property type="evidence" value="ECO:0007669"/>
    <property type="project" value="TreeGrafter"/>
</dbReference>
<dbReference type="EMBL" id="AMQN01012531">
    <property type="status" value="NOT_ANNOTATED_CDS"/>
    <property type="molecule type" value="Genomic_DNA"/>
</dbReference>
<keyword evidence="6 12" id="KW-0223">Dioxygenase</keyword>
<reference evidence="16" key="3">
    <citation type="submission" date="2015-06" db="UniProtKB">
        <authorList>
            <consortium name="EnsemblMetazoa"/>
        </authorList>
    </citation>
    <scope>IDENTIFICATION</scope>
</reference>
<evidence type="ECO:0000313" key="15">
    <source>
        <dbReference type="EMBL" id="ELT93889.1"/>
    </source>
</evidence>
<dbReference type="EnsemblMetazoa" id="CapteT153587">
    <property type="protein sequence ID" value="CapteP153587"/>
    <property type="gene ID" value="CapteG153587"/>
</dbReference>
<feature type="region of interest" description="Disordered" evidence="13">
    <location>
        <begin position="1"/>
        <end position="64"/>
    </location>
</feature>
<evidence type="ECO:0000256" key="13">
    <source>
        <dbReference type="SAM" id="MobiDB-lite"/>
    </source>
</evidence>
<comment type="cofactor">
    <cofactor evidence="12">
        <name>Fe(2+)</name>
        <dbReference type="ChEBI" id="CHEBI:29033"/>
    </cofactor>
    <text evidence="12">Binds 1 Fe(2+) ion per subunit.</text>
</comment>
<dbReference type="FunFam" id="1.10.10.1500:FF:000001">
    <property type="entry name" value="ribosomal oxygenase 1 isoform X1"/>
    <property type="match status" value="1"/>
</dbReference>
<dbReference type="EMBL" id="KB309584">
    <property type="protein sequence ID" value="ELT93889.1"/>
    <property type="molecule type" value="Genomic_DNA"/>
</dbReference>
<dbReference type="STRING" id="283909.R7TJL9"/>
<evidence type="ECO:0000313" key="17">
    <source>
        <dbReference type="Proteomes" id="UP000014760"/>
    </source>
</evidence>
<dbReference type="GO" id="GO:0051864">
    <property type="term" value="F:histone H3K36 demethylase activity"/>
    <property type="evidence" value="ECO:0007669"/>
    <property type="project" value="TreeGrafter"/>
</dbReference>
<dbReference type="PROSITE" id="PS51184">
    <property type="entry name" value="JMJC"/>
    <property type="match status" value="1"/>
</dbReference>
<dbReference type="AlphaFoldDB" id="R7TJL9"/>
<reference evidence="15 17" key="2">
    <citation type="journal article" date="2013" name="Nature">
        <title>Insights into bilaterian evolution from three spiralian genomes.</title>
        <authorList>
            <person name="Simakov O."/>
            <person name="Marletaz F."/>
            <person name="Cho S.J."/>
            <person name="Edsinger-Gonzales E."/>
            <person name="Havlak P."/>
            <person name="Hellsten U."/>
            <person name="Kuo D.H."/>
            <person name="Larsson T."/>
            <person name="Lv J."/>
            <person name="Arendt D."/>
            <person name="Savage R."/>
            <person name="Osoegawa K."/>
            <person name="de Jong P."/>
            <person name="Grimwood J."/>
            <person name="Chapman J.A."/>
            <person name="Shapiro H."/>
            <person name="Aerts A."/>
            <person name="Otillar R.P."/>
            <person name="Terry A.Y."/>
            <person name="Boore J.L."/>
            <person name="Grigoriev I.V."/>
            <person name="Lindberg D.R."/>
            <person name="Seaver E.C."/>
            <person name="Weisblat D.A."/>
            <person name="Putnam N.H."/>
            <person name="Rokhsar D.S."/>
        </authorList>
    </citation>
    <scope>NUCLEOTIDE SEQUENCE</scope>
    <source>
        <strain evidence="15 17">I ESC-2004</strain>
    </source>
</reference>
<protein>
    <recommendedName>
        <fullName evidence="12">Bifunctional lysine-specific demethylase and histidyl-hydroxylase</fullName>
        <ecNumber evidence="12">1.14.11.-</ecNumber>
    </recommendedName>
</protein>
<proteinExistence type="inferred from homology"/>
<evidence type="ECO:0000256" key="8">
    <source>
        <dbReference type="ARBA" id="ARBA00023004"/>
    </source>
</evidence>
<gene>
    <name evidence="15" type="ORF">CAPTEDRAFT_153587</name>
</gene>
<dbReference type="Gene3D" id="1.10.10.1500">
    <property type="entry name" value="JmjC domain-containing ribosomal oxygenase (ROX), dimer domain"/>
    <property type="match status" value="1"/>
</dbReference>
<evidence type="ECO:0000256" key="4">
    <source>
        <dbReference type="ARBA" id="ARBA00022723"/>
    </source>
</evidence>
<dbReference type="OrthoDB" id="425950at2759"/>
<comment type="subcellular location">
    <subcellularLocation>
        <location evidence="1 12">Nucleus</location>
    </subcellularLocation>
</comment>
<dbReference type="PANTHER" id="PTHR13096:SF8">
    <property type="entry name" value="RIBOSOMAL OXYGENASE 1"/>
    <property type="match status" value="1"/>
</dbReference>
<keyword evidence="5" id="KW-0156">Chromatin regulator</keyword>
<keyword evidence="4 12" id="KW-0479">Metal-binding</keyword>
<dbReference type="FunCoup" id="R7TJL9">
    <property type="interactions" value="1701"/>
</dbReference>
<name>R7TJL9_CAPTE</name>
<evidence type="ECO:0000256" key="6">
    <source>
        <dbReference type="ARBA" id="ARBA00022964"/>
    </source>
</evidence>
<sequence length="698" mass="78684">MFKTKKATSASAIPSSSSAEKSMKSKKFSSANASPSGSQGSITSLFKNLGSTGKKKKQKSDLKKIKKLLKSVSKSGQSDKKRPFFLPEAALESPMILNVKNSEKVKLKSIRPKSSLSNVGYPMPVKATLDLDQKLNFEDVGEASPPPPLPPRNSQLSSSSLKARSRQSLRDEDHLVLTPQTKKRRLSESEVAASTPFTRRRGSSPPLSSRENQSAAYMFDSQQEAKHLFEMMIHPVTPQKFFNELWEKKPLMVKRRNPNYNNGWFSTQELDRILREVGAFIFEAGFYGISQEHLNFTENIDVVTYENGKRETHNPVGRAYAPVLWDHFQNGCSVRLLNPQSYSRNVWKYLSVLQEYFGCFAGANVYLTPPGTQGFAPHYDDIEAFILQLEGKKRWRLYDPRNDAEKLARFSSGNFSEDDIGNPIFDVILEAGDLLYFPRGTIHQACHFASGCTLEDDHSLHITVSVSQLNSWGDLLQKVLPRALDIAIDEDVEFRQSLPRDYLRYMGVAFSDQVCPERHQFMRRIEQLMMKLLSYAPVDAGVDQMGVKFITDSLPPVLTRTESACSIHGNGERWDDERQCIAGGVELQPDTEVKLIRQGCLRLVSENDSVSIYHNLENSRTYHQRECRKLDVAAEVAPAVEYLLHTYPDFVSIDDLPLEDVTDKVGLAVTMYEQGLLLTKEPLVPLSDSECDESPVEM</sequence>
<keyword evidence="3" id="KW-0678">Repressor</keyword>
<evidence type="ECO:0000256" key="10">
    <source>
        <dbReference type="ARBA" id="ARBA00023163"/>
    </source>
</evidence>
<evidence type="ECO:0000256" key="2">
    <source>
        <dbReference type="ARBA" id="ARBA00010309"/>
    </source>
</evidence>
<keyword evidence="10 12" id="KW-0804">Transcription</keyword>
<dbReference type="Pfam" id="PF08007">
    <property type="entry name" value="JmjC_2"/>
    <property type="match status" value="1"/>
</dbReference>
<feature type="compositionally biased region" description="Polar residues" evidence="13">
    <location>
        <begin position="37"/>
        <end position="46"/>
    </location>
</feature>
<dbReference type="InterPro" id="IPR003347">
    <property type="entry name" value="JmjC_dom"/>
</dbReference>
<evidence type="ECO:0000313" key="16">
    <source>
        <dbReference type="EnsemblMetazoa" id="CapteP153587"/>
    </source>
</evidence>
<keyword evidence="8 12" id="KW-0408">Iron</keyword>
<feature type="compositionally biased region" description="Low complexity" evidence="13">
    <location>
        <begin position="152"/>
        <end position="162"/>
    </location>
</feature>
<dbReference type="EC" id="1.14.11.-" evidence="12"/>
<keyword evidence="7 12" id="KW-0560">Oxidoreductase</keyword>
<dbReference type="FunFam" id="3.90.930.40:FF:000001">
    <property type="entry name" value="ribosomal oxygenase 1 isoform X1"/>
    <property type="match status" value="1"/>
</dbReference>
<feature type="region of interest" description="Disordered" evidence="13">
    <location>
        <begin position="138"/>
        <end position="212"/>
    </location>
</feature>
<comment type="similarity">
    <text evidence="2">Belongs to the ROX family. NO66 subfamily.</text>
</comment>
<evidence type="ECO:0000256" key="3">
    <source>
        <dbReference type="ARBA" id="ARBA00022491"/>
    </source>
</evidence>
<dbReference type="InterPro" id="IPR039994">
    <property type="entry name" value="NO66-like"/>
</dbReference>
<dbReference type="Gene3D" id="2.60.120.650">
    <property type="entry name" value="Cupin"/>
    <property type="match status" value="1"/>
</dbReference>
<feature type="compositionally biased region" description="Low complexity" evidence="13">
    <location>
        <begin position="7"/>
        <end position="20"/>
    </location>
</feature>
<keyword evidence="11 12" id="KW-0539">Nucleus</keyword>
<dbReference type="Proteomes" id="UP000014760">
    <property type="component" value="Unassembled WGS sequence"/>
</dbReference>
<dbReference type="HOGENOM" id="CLU_013645_4_2_1"/>
<keyword evidence="17" id="KW-1185">Reference proteome</keyword>
<evidence type="ECO:0000256" key="9">
    <source>
        <dbReference type="ARBA" id="ARBA00023015"/>
    </source>
</evidence>
<comment type="function">
    <text evidence="12">Oxygenase that can act as both a histone lysine demethylase and a ribosomal histidine hydroxylase.</text>
</comment>
<evidence type="ECO:0000256" key="12">
    <source>
        <dbReference type="RuleBase" id="RU366061"/>
    </source>
</evidence>
<organism evidence="15">
    <name type="scientific">Capitella teleta</name>
    <name type="common">Polychaete worm</name>
    <dbReference type="NCBI Taxonomy" id="283909"/>
    <lineage>
        <taxon>Eukaryota</taxon>
        <taxon>Metazoa</taxon>
        <taxon>Spiralia</taxon>
        <taxon>Lophotrochozoa</taxon>
        <taxon>Annelida</taxon>
        <taxon>Polychaeta</taxon>
        <taxon>Sedentaria</taxon>
        <taxon>Scolecida</taxon>
        <taxon>Capitellidae</taxon>
        <taxon>Capitella</taxon>
    </lineage>
</organism>
<evidence type="ECO:0000256" key="1">
    <source>
        <dbReference type="ARBA" id="ARBA00004123"/>
    </source>
</evidence>
<feature type="compositionally biased region" description="Basic residues" evidence="13">
    <location>
        <begin position="53"/>
        <end position="64"/>
    </location>
</feature>